<dbReference type="InterPro" id="IPR000160">
    <property type="entry name" value="GGDEF_dom"/>
</dbReference>
<accession>A0A2P1NK00</accession>
<sequence length="510" mass="56468">MAALKSPSDIARETLKQLAARRLSPTPDNYQALYEEIAGSASPPAFPAAALRGILRVMPGQTPAQKRLLNQLEQAIAQQSWSTLQSVMVGYANLGLTPADASLAPTPLEVEAAHVPQRLALALARLVDNTLPALGEEDMRLGDMATQLVGMLRSDMPTVADTERMLADFGHRLSFAAEEQGALRTSLLTLLHLLFENIAALSTDDDWLHGQVQALLAATAPPLNLRRLDEVEQRLKDVIFKQAEAKLHTRQAQEQMRELLATFIERLAQMDESSSSYHSQMEQCAERISQADRLQDITPLLEEVIRATRAMALSSRVARGELQDLRERAEARHAEIDQLRQELDRASSMARHDALTGSLNRKGFDEAVQREVARAQRQDTPLCIALLDVDDFKSINDRLGHAAGDEALVHLADVTRQGLRPQDQLARYGGEEFIIILPDTVVDEGVQVMRRLQRELTTRYFLKDGERLLITFSAGVAQMAGKDDISDAIRRADQGMYLAKRSGKNRVVAA</sequence>
<dbReference type="AlphaFoldDB" id="A0A2P1NK00"/>
<dbReference type="SUPFAM" id="SSF55073">
    <property type="entry name" value="Nucleotide cyclase"/>
    <property type="match status" value="1"/>
</dbReference>
<gene>
    <name evidence="5" type="ORF">C7H73_06530</name>
</gene>
<dbReference type="InterPro" id="IPR050469">
    <property type="entry name" value="Diguanylate_Cyclase"/>
</dbReference>
<dbReference type="Gene3D" id="3.30.70.270">
    <property type="match status" value="1"/>
</dbReference>
<evidence type="ECO:0000256" key="1">
    <source>
        <dbReference type="ARBA" id="ARBA00012528"/>
    </source>
</evidence>
<dbReference type="OrthoDB" id="9813903at2"/>
<keyword evidence="6" id="KW-1185">Reference proteome</keyword>
<dbReference type="RefSeq" id="WP_106845919.1">
    <property type="nucleotide sequence ID" value="NZ_CP027792.1"/>
</dbReference>
<evidence type="ECO:0000313" key="6">
    <source>
        <dbReference type="Proteomes" id="UP000241829"/>
    </source>
</evidence>
<dbReference type="NCBIfam" id="TIGR00254">
    <property type="entry name" value="GGDEF"/>
    <property type="match status" value="1"/>
</dbReference>
<feature type="domain" description="GGDEF" evidence="4">
    <location>
        <begin position="380"/>
        <end position="510"/>
    </location>
</feature>
<protein>
    <recommendedName>
        <fullName evidence="1">diguanylate cyclase</fullName>
        <ecNumber evidence="1">2.7.7.65</ecNumber>
    </recommendedName>
</protein>
<reference evidence="6" key="1">
    <citation type="submission" date="2018-03" db="EMBL/GenBank/DDBJ databases">
        <title>Genome sequencing of Melaminivora sp. strain SC2-7.</title>
        <authorList>
            <person name="Kim S.-J."/>
            <person name="Heo J."/>
            <person name="Ahn J.-H."/>
            <person name="Kwon S.-W."/>
        </authorList>
    </citation>
    <scope>NUCLEOTIDE SEQUENCE [LARGE SCALE GENOMIC DNA]</scope>
    <source>
        <strain evidence="6">SC2-7</strain>
    </source>
</reference>
<dbReference type="KEGG" id="melm:C7H73_06530"/>
<dbReference type="Pfam" id="PF00990">
    <property type="entry name" value="GGDEF"/>
    <property type="match status" value="1"/>
</dbReference>
<evidence type="ECO:0000313" key="5">
    <source>
        <dbReference type="EMBL" id="AVP57363.1"/>
    </source>
</evidence>
<dbReference type="FunFam" id="3.30.70.270:FF:000001">
    <property type="entry name" value="Diguanylate cyclase domain protein"/>
    <property type="match status" value="1"/>
</dbReference>
<dbReference type="EMBL" id="CP027792">
    <property type="protein sequence ID" value="AVP57363.1"/>
    <property type="molecule type" value="Genomic_DNA"/>
</dbReference>
<name>A0A2P1NK00_9BURK</name>
<evidence type="ECO:0000259" key="4">
    <source>
        <dbReference type="PROSITE" id="PS50887"/>
    </source>
</evidence>
<keyword evidence="3" id="KW-0175">Coiled coil</keyword>
<organism evidence="5 6">
    <name type="scientific">Pulveribacter suum</name>
    <dbReference type="NCBI Taxonomy" id="2116657"/>
    <lineage>
        <taxon>Bacteria</taxon>
        <taxon>Pseudomonadati</taxon>
        <taxon>Pseudomonadota</taxon>
        <taxon>Betaproteobacteria</taxon>
        <taxon>Burkholderiales</taxon>
        <taxon>Comamonadaceae</taxon>
        <taxon>Pulveribacter</taxon>
    </lineage>
</organism>
<dbReference type="EC" id="2.7.7.65" evidence="1"/>
<evidence type="ECO:0000256" key="2">
    <source>
        <dbReference type="ARBA" id="ARBA00034247"/>
    </source>
</evidence>
<dbReference type="SMART" id="SM00267">
    <property type="entry name" value="GGDEF"/>
    <property type="match status" value="1"/>
</dbReference>
<dbReference type="InterPro" id="IPR043128">
    <property type="entry name" value="Rev_trsase/Diguanyl_cyclase"/>
</dbReference>
<dbReference type="PANTHER" id="PTHR45138">
    <property type="entry name" value="REGULATORY COMPONENTS OF SENSORY TRANSDUCTION SYSTEM"/>
    <property type="match status" value="1"/>
</dbReference>
<feature type="coiled-coil region" evidence="3">
    <location>
        <begin position="322"/>
        <end position="349"/>
    </location>
</feature>
<comment type="catalytic activity">
    <reaction evidence="2">
        <text>2 GTP = 3',3'-c-di-GMP + 2 diphosphate</text>
        <dbReference type="Rhea" id="RHEA:24898"/>
        <dbReference type="ChEBI" id="CHEBI:33019"/>
        <dbReference type="ChEBI" id="CHEBI:37565"/>
        <dbReference type="ChEBI" id="CHEBI:58805"/>
        <dbReference type="EC" id="2.7.7.65"/>
    </reaction>
</comment>
<dbReference type="PROSITE" id="PS50887">
    <property type="entry name" value="GGDEF"/>
    <property type="match status" value="1"/>
</dbReference>
<dbReference type="CDD" id="cd01949">
    <property type="entry name" value="GGDEF"/>
    <property type="match status" value="1"/>
</dbReference>
<proteinExistence type="predicted"/>
<evidence type="ECO:0000256" key="3">
    <source>
        <dbReference type="SAM" id="Coils"/>
    </source>
</evidence>
<dbReference type="PANTHER" id="PTHR45138:SF9">
    <property type="entry name" value="DIGUANYLATE CYCLASE DGCM-RELATED"/>
    <property type="match status" value="1"/>
</dbReference>
<dbReference type="GO" id="GO:0052621">
    <property type="term" value="F:diguanylate cyclase activity"/>
    <property type="evidence" value="ECO:0007669"/>
    <property type="project" value="UniProtKB-EC"/>
</dbReference>
<dbReference type="Proteomes" id="UP000241829">
    <property type="component" value="Chromosome"/>
</dbReference>
<dbReference type="InterPro" id="IPR029787">
    <property type="entry name" value="Nucleotide_cyclase"/>
</dbReference>